<comment type="caution">
    <text evidence="6">The sequence shown here is derived from an EMBL/GenBank/DDBJ whole genome shotgun (WGS) entry which is preliminary data.</text>
</comment>
<evidence type="ECO:0000313" key="6">
    <source>
        <dbReference type="EMBL" id="KFI29943.1"/>
    </source>
</evidence>
<feature type="domain" description="SsuA/THI5-like" evidence="5">
    <location>
        <begin position="39"/>
        <end position="246"/>
    </location>
</feature>
<evidence type="ECO:0000313" key="7">
    <source>
        <dbReference type="Proteomes" id="UP000028826"/>
    </source>
</evidence>
<reference evidence="6 7" key="1">
    <citation type="submission" date="2014-03" db="EMBL/GenBank/DDBJ databases">
        <title>Genome of Haematobacter massiliensis CCUG 47968.</title>
        <authorList>
            <person name="Wang D."/>
            <person name="Wang G."/>
        </authorList>
    </citation>
    <scope>NUCLEOTIDE SEQUENCE [LARGE SCALE GENOMIC DNA]</scope>
    <source>
        <strain evidence="6 7">CCUG 47968</strain>
    </source>
</reference>
<comment type="similarity">
    <text evidence="2">Belongs to the bacterial solute-binding protein SsuA/TauA family.</text>
</comment>
<dbReference type="STRING" id="195105.CN97_14455"/>
<evidence type="ECO:0000256" key="3">
    <source>
        <dbReference type="ARBA" id="ARBA00022729"/>
    </source>
</evidence>
<evidence type="ECO:0000256" key="4">
    <source>
        <dbReference type="SAM" id="SignalP"/>
    </source>
</evidence>
<evidence type="ECO:0000256" key="2">
    <source>
        <dbReference type="ARBA" id="ARBA00010742"/>
    </source>
</evidence>
<dbReference type="AlphaFoldDB" id="A0A086Y6P3"/>
<dbReference type="Proteomes" id="UP000028826">
    <property type="component" value="Unassembled WGS sequence"/>
</dbReference>
<dbReference type="SUPFAM" id="SSF53850">
    <property type="entry name" value="Periplasmic binding protein-like II"/>
    <property type="match status" value="1"/>
</dbReference>
<feature type="signal peptide" evidence="4">
    <location>
        <begin position="1"/>
        <end position="20"/>
    </location>
</feature>
<dbReference type="RefSeq" id="WP_035709761.1">
    <property type="nucleotide sequence ID" value="NZ_CP035511.1"/>
</dbReference>
<keyword evidence="3 4" id="KW-0732">Signal</keyword>
<dbReference type="PANTHER" id="PTHR30024:SF47">
    <property type="entry name" value="TAURINE-BINDING PERIPLASMIC PROTEIN"/>
    <property type="match status" value="1"/>
</dbReference>
<dbReference type="Gene3D" id="3.40.190.10">
    <property type="entry name" value="Periplasmic binding protein-like II"/>
    <property type="match status" value="2"/>
</dbReference>
<comment type="subcellular location">
    <subcellularLocation>
        <location evidence="1">Periplasm</location>
    </subcellularLocation>
</comment>
<accession>A0A086Y6P3</accession>
<dbReference type="PANTHER" id="PTHR30024">
    <property type="entry name" value="ALIPHATIC SULFONATES-BINDING PROTEIN-RELATED"/>
    <property type="match status" value="1"/>
</dbReference>
<dbReference type="InterPro" id="IPR015168">
    <property type="entry name" value="SsuA/THI5"/>
</dbReference>
<dbReference type="EMBL" id="JGYG01000004">
    <property type="protein sequence ID" value="KFI29943.1"/>
    <property type="molecule type" value="Genomic_DNA"/>
</dbReference>
<gene>
    <name evidence="6" type="ORF">CN97_14455</name>
</gene>
<dbReference type="eggNOG" id="COG0715">
    <property type="taxonomic scope" value="Bacteria"/>
</dbReference>
<dbReference type="GO" id="GO:0042597">
    <property type="term" value="C:periplasmic space"/>
    <property type="evidence" value="ECO:0007669"/>
    <property type="project" value="UniProtKB-SubCell"/>
</dbReference>
<sequence>MKQRALIVAAGLAAVLAAPAAAQKIHVGCTSSADCGTAMIAVDQGIFEKHGLDVEMTRIALNSNIPPALLSRSLEIGGPTSSVFLQAVDGGLDLVALAGASRMHEATNEGTLAIVRDGVTIEKAQDFVGKKVGVPGFGAYIHILFNRYLMANGVDPAQVNMVETTFPSMPDVLRMGAVDAVLSGGPTVQRILSAGYGHEGPRFIAELGGSAPIIFYASTRDWAEANPEAVQKFRAAIAEAAELAATDREVVIASVAKFTEQSPDLVRATAPSKYDATLSAEDIGWWLDLMKAQGLLQGNVDPAGVIAAD</sequence>
<name>A0A086Y6P3_9RHOB</name>
<feature type="chain" id="PRO_5001817508" evidence="4">
    <location>
        <begin position="21"/>
        <end position="309"/>
    </location>
</feature>
<organism evidence="6 7">
    <name type="scientific">Haematobacter massiliensis</name>
    <dbReference type="NCBI Taxonomy" id="195105"/>
    <lineage>
        <taxon>Bacteria</taxon>
        <taxon>Pseudomonadati</taxon>
        <taxon>Pseudomonadota</taxon>
        <taxon>Alphaproteobacteria</taxon>
        <taxon>Rhodobacterales</taxon>
        <taxon>Paracoccaceae</taxon>
        <taxon>Haematobacter</taxon>
    </lineage>
</organism>
<evidence type="ECO:0000259" key="5">
    <source>
        <dbReference type="Pfam" id="PF09084"/>
    </source>
</evidence>
<proteinExistence type="inferred from homology"/>
<dbReference type="Pfam" id="PF09084">
    <property type="entry name" value="NMT1"/>
    <property type="match status" value="1"/>
</dbReference>
<keyword evidence="7" id="KW-1185">Reference proteome</keyword>
<protein>
    <submittedName>
        <fullName evidence="6">Metal ABC transporter substrate-binding protein</fullName>
    </submittedName>
</protein>
<evidence type="ECO:0000256" key="1">
    <source>
        <dbReference type="ARBA" id="ARBA00004418"/>
    </source>
</evidence>